<protein>
    <recommendedName>
        <fullName evidence="3">Neurochondrin</fullName>
    </recommendedName>
</protein>
<evidence type="ECO:0008006" key="3">
    <source>
        <dbReference type="Google" id="ProtNLM"/>
    </source>
</evidence>
<evidence type="ECO:0000313" key="2">
    <source>
        <dbReference type="Proteomes" id="UP000236333"/>
    </source>
</evidence>
<dbReference type="EMBL" id="PGGS01000781">
    <property type="protein sequence ID" value="PNH01843.1"/>
    <property type="molecule type" value="Genomic_DNA"/>
</dbReference>
<gene>
    <name evidence="1" type="ORF">TSOC_012246</name>
</gene>
<dbReference type="AlphaFoldDB" id="A0A2J7ZNJ7"/>
<proteinExistence type="predicted"/>
<dbReference type="Proteomes" id="UP000236333">
    <property type="component" value="Unassembled WGS sequence"/>
</dbReference>
<dbReference type="OrthoDB" id="562405at2759"/>
<name>A0A2J7ZNJ7_9CHLO</name>
<sequence>MALPDALGDAAMRLPALAARHVGVPGSGPPLDAGEAGQLAGMLLVVAGAFKIDDDSAIVDALLSDNRLRLALLRLVAFAVRDSHQSGPAFRNVAVSALEASASLLWLQTPTAWRARALLDFGRKLLRMDTLQCCSSVFAESAAAVEVIAAGGAAGAEAGPADAAAAAAVDEAAPQALQGHPAVGGVRIGLCVLMRNMLRLPAGPVCALGAECSARQRLQVEEQRQQFSRELAAALRDSRVLEHGARWALHAQLAVSAGWEAEVGRFDAFSYVVMQVWHASQLALAMEDDSVAAPALREVLSGPCVRHAVLSLGLAALCVADGGPSHGLPEELLFHLPILGRAGEDLRGLHGRQQLDCTVFVCVVWVLQGCPVASATPLRDWRSGVALLRRIGSLLLTSARVWADEAAVAEVGPQPSALQLALCPTDLTLRVAVPMLARLRWLVRDQKAAAAGAPAALAEAEAAWWPLVVDIVTHCVQWADASDLPELAELLSPVWGPLPTDGA</sequence>
<comment type="caution">
    <text evidence="1">The sequence shown here is derived from an EMBL/GenBank/DDBJ whole genome shotgun (WGS) entry which is preliminary data.</text>
</comment>
<accession>A0A2J7ZNJ7</accession>
<reference evidence="1 2" key="1">
    <citation type="journal article" date="2017" name="Mol. Biol. Evol.">
        <title>The 4-celled Tetrabaena socialis nuclear genome reveals the essential components for genetic control of cell number at the origin of multicellularity in the volvocine lineage.</title>
        <authorList>
            <person name="Featherston J."/>
            <person name="Arakaki Y."/>
            <person name="Hanschen E.R."/>
            <person name="Ferris P.J."/>
            <person name="Michod R.E."/>
            <person name="Olson B.J.S.C."/>
            <person name="Nozaki H."/>
            <person name="Durand P.M."/>
        </authorList>
    </citation>
    <scope>NUCLEOTIDE SEQUENCE [LARGE SCALE GENOMIC DNA]</scope>
    <source>
        <strain evidence="1 2">NIES-571</strain>
    </source>
</reference>
<organism evidence="1 2">
    <name type="scientific">Tetrabaena socialis</name>
    <dbReference type="NCBI Taxonomy" id="47790"/>
    <lineage>
        <taxon>Eukaryota</taxon>
        <taxon>Viridiplantae</taxon>
        <taxon>Chlorophyta</taxon>
        <taxon>core chlorophytes</taxon>
        <taxon>Chlorophyceae</taxon>
        <taxon>CS clade</taxon>
        <taxon>Chlamydomonadales</taxon>
        <taxon>Tetrabaenaceae</taxon>
        <taxon>Tetrabaena</taxon>
    </lineage>
</organism>
<keyword evidence="2" id="KW-1185">Reference proteome</keyword>
<evidence type="ECO:0000313" key="1">
    <source>
        <dbReference type="EMBL" id="PNH01843.1"/>
    </source>
</evidence>